<dbReference type="Proteomes" id="UP000184016">
    <property type="component" value="Unassembled WGS sequence"/>
</dbReference>
<keyword evidence="11" id="KW-0012">Acyltransferase</keyword>
<dbReference type="GO" id="GO:0005886">
    <property type="term" value="C:plasma membrane"/>
    <property type="evidence" value="ECO:0007669"/>
    <property type="project" value="UniProtKB-SubCell"/>
</dbReference>
<dbReference type="GO" id="GO:0043772">
    <property type="term" value="F:acyl-phosphate glycerol-3-phosphate acyltransferase activity"/>
    <property type="evidence" value="ECO:0007669"/>
    <property type="project" value="UniProtKB-UniRule"/>
</dbReference>
<organism evidence="11 12">
    <name type="scientific">Alicyclobacillus tolerans</name>
    <dbReference type="NCBI Taxonomy" id="90970"/>
    <lineage>
        <taxon>Bacteria</taxon>
        <taxon>Bacillati</taxon>
        <taxon>Bacillota</taxon>
        <taxon>Bacilli</taxon>
        <taxon>Bacillales</taxon>
        <taxon>Alicyclobacillaceae</taxon>
        <taxon>Alicyclobacillus</taxon>
    </lineage>
</organism>
<dbReference type="AlphaFoldDB" id="A0A1M6XCT0"/>
<keyword evidence="7 10" id="KW-0472">Membrane</keyword>
<accession>A0A1M6XCT0</accession>
<evidence type="ECO:0000256" key="4">
    <source>
        <dbReference type="ARBA" id="ARBA00022692"/>
    </source>
</evidence>
<dbReference type="Pfam" id="PF02660">
    <property type="entry name" value="G3P_acyltransf"/>
    <property type="match status" value="1"/>
</dbReference>
<dbReference type="OrthoDB" id="9777124at2"/>
<feature type="transmembrane region" description="Helical" evidence="10">
    <location>
        <begin position="137"/>
        <end position="156"/>
    </location>
</feature>
<keyword evidence="1 10" id="KW-1003">Cell membrane</keyword>
<dbReference type="EMBL" id="FRAF01000033">
    <property type="protein sequence ID" value="SHL03723.1"/>
    <property type="molecule type" value="Genomic_DNA"/>
</dbReference>
<feature type="transmembrane region" description="Helical" evidence="10">
    <location>
        <begin position="82"/>
        <end position="100"/>
    </location>
</feature>
<feature type="transmembrane region" description="Helical" evidence="10">
    <location>
        <begin position="106"/>
        <end position="130"/>
    </location>
</feature>
<comment type="subcellular location">
    <subcellularLocation>
        <location evidence="10">Cell membrane</location>
        <topology evidence="10">Multi-pass membrane protein</topology>
    </subcellularLocation>
</comment>
<evidence type="ECO:0000313" key="11">
    <source>
        <dbReference type="EMBL" id="SHL03723.1"/>
    </source>
</evidence>
<dbReference type="RefSeq" id="WP_072875240.1">
    <property type="nucleotide sequence ID" value="NZ_FRAF01000033.1"/>
</dbReference>
<keyword evidence="12" id="KW-1185">Reference proteome</keyword>
<dbReference type="EC" id="2.3.1.275" evidence="10"/>
<keyword evidence="2 10" id="KW-0444">Lipid biosynthesis</keyword>
<comment type="function">
    <text evidence="10">Catalyzes the transfer of an acyl group from acyl-phosphate (acyl-PO(4)) to glycerol-3-phosphate (G3P) to form lysophosphatidic acid (LPA). This enzyme utilizes acyl-phosphate as fatty acyl donor, but not acyl-CoA or acyl-ACP.</text>
</comment>
<reference evidence="12" key="1">
    <citation type="submission" date="2016-11" db="EMBL/GenBank/DDBJ databases">
        <authorList>
            <person name="Varghese N."/>
            <person name="Submissions S."/>
        </authorList>
    </citation>
    <scope>NUCLEOTIDE SEQUENCE [LARGE SCALE GENOMIC DNA]</scope>
    <source>
        <strain evidence="12">USBA-503</strain>
    </source>
</reference>
<dbReference type="NCBIfam" id="TIGR00023">
    <property type="entry name" value="glycerol-3-phosphate 1-O-acyltransferase PlsY"/>
    <property type="match status" value="1"/>
</dbReference>
<feature type="transmembrane region" description="Helical" evidence="10">
    <location>
        <begin position="48"/>
        <end position="70"/>
    </location>
</feature>
<evidence type="ECO:0000256" key="1">
    <source>
        <dbReference type="ARBA" id="ARBA00022475"/>
    </source>
</evidence>
<keyword evidence="4 10" id="KW-0812">Transmembrane</keyword>
<dbReference type="InterPro" id="IPR003811">
    <property type="entry name" value="G3P_acylTferase_PlsY"/>
</dbReference>
<gene>
    <name evidence="10" type="primary">plsY</name>
    <name evidence="11" type="ORF">SAMN05443507_13318</name>
</gene>
<comment type="subunit">
    <text evidence="10">Probably interacts with PlsX.</text>
</comment>
<evidence type="ECO:0000256" key="7">
    <source>
        <dbReference type="ARBA" id="ARBA00023136"/>
    </source>
</evidence>
<evidence type="ECO:0000256" key="5">
    <source>
        <dbReference type="ARBA" id="ARBA00022989"/>
    </source>
</evidence>
<dbReference type="HAMAP" id="MF_01043">
    <property type="entry name" value="PlsY"/>
    <property type="match status" value="1"/>
</dbReference>
<comment type="similarity">
    <text evidence="10">Belongs to the PlsY family.</text>
</comment>
<dbReference type="PANTHER" id="PTHR30309:SF0">
    <property type="entry name" value="GLYCEROL-3-PHOSPHATE ACYLTRANSFERASE-RELATED"/>
    <property type="match status" value="1"/>
</dbReference>
<sequence>MGWLAILIAYLLGSISVSTLMVKAVKKVDIRNYGSGNAGATNTLRLLGWKYGVLVLLLDAFKGVLAVWIANLLGHGQPIYDYLSGLSVILGHNWPLYFGFRGGKGIATTIGVFLCLLPLATLISGFIAIVIIFMTRYVSLGAIVFVVLSPIFLALLSHKTGALLFASIAAVLAIIRHRENLIRLVQGRERKLFDHHA</sequence>
<evidence type="ECO:0000256" key="6">
    <source>
        <dbReference type="ARBA" id="ARBA00023098"/>
    </source>
</evidence>
<name>A0A1M6XCT0_9BACL</name>
<evidence type="ECO:0000256" key="8">
    <source>
        <dbReference type="ARBA" id="ARBA00023209"/>
    </source>
</evidence>
<comment type="pathway">
    <text evidence="10">Lipid metabolism; phospholipid metabolism.</text>
</comment>
<dbReference type="SMART" id="SM01207">
    <property type="entry name" value="G3P_acyltransf"/>
    <property type="match status" value="1"/>
</dbReference>
<keyword evidence="5 10" id="KW-1133">Transmembrane helix</keyword>
<proteinExistence type="inferred from homology"/>
<dbReference type="PANTHER" id="PTHR30309">
    <property type="entry name" value="INNER MEMBRANE PROTEIN YGIH"/>
    <property type="match status" value="1"/>
</dbReference>
<comment type="catalytic activity">
    <reaction evidence="10">
        <text>an acyl phosphate + sn-glycerol 3-phosphate = a 1-acyl-sn-glycero-3-phosphate + phosphate</text>
        <dbReference type="Rhea" id="RHEA:34075"/>
        <dbReference type="ChEBI" id="CHEBI:43474"/>
        <dbReference type="ChEBI" id="CHEBI:57597"/>
        <dbReference type="ChEBI" id="CHEBI:57970"/>
        <dbReference type="ChEBI" id="CHEBI:59918"/>
        <dbReference type="EC" id="2.3.1.275"/>
    </reaction>
</comment>
<dbReference type="STRING" id="1830138.SAMN05443507_13318"/>
<keyword evidence="9 10" id="KW-1208">Phospholipid metabolism</keyword>
<protein>
    <recommendedName>
        <fullName evidence="10">Glycerol-3-phosphate acyltransferase</fullName>
    </recommendedName>
    <alternativeName>
        <fullName evidence="10">Acyl-PO4 G3P acyltransferase</fullName>
    </alternativeName>
    <alternativeName>
        <fullName evidence="10">Acyl-phosphate--glycerol-3-phosphate acyltransferase</fullName>
    </alternativeName>
    <alternativeName>
        <fullName evidence="10">G3P acyltransferase</fullName>
        <shortName evidence="10">GPAT</shortName>
        <ecNumber evidence="10">2.3.1.275</ecNumber>
    </alternativeName>
    <alternativeName>
        <fullName evidence="10">Lysophosphatidic acid synthase</fullName>
        <shortName evidence="10">LPA synthase</shortName>
    </alternativeName>
</protein>
<dbReference type="UniPathway" id="UPA00085"/>
<evidence type="ECO:0000313" key="12">
    <source>
        <dbReference type="Proteomes" id="UP000184016"/>
    </source>
</evidence>
<keyword evidence="6 10" id="KW-0443">Lipid metabolism</keyword>
<evidence type="ECO:0000256" key="3">
    <source>
        <dbReference type="ARBA" id="ARBA00022679"/>
    </source>
</evidence>
<keyword evidence="3 10" id="KW-0808">Transferase</keyword>
<dbReference type="GO" id="GO:0008654">
    <property type="term" value="P:phospholipid biosynthetic process"/>
    <property type="evidence" value="ECO:0007669"/>
    <property type="project" value="UniProtKB-UniRule"/>
</dbReference>
<keyword evidence="8 10" id="KW-0594">Phospholipid biosynthesis</keyword>
<evidence type="ECO:0000256" key="10">
    <source>
        <dbReference type="HAMAP-Rule" id="MF_01043"/>
    </source>
</evidence>
<evidence type="ECO:0000256" key="9">
    <source>
        <dbReference type="ARBA" id="ARBA00023264"/>
    </source>
</evidence>
<evidence type="ECO:0000256" key="2">
    <source>
        <dbReference type="ARBA" id="ARBA00022516"/>
    </source>
</evidence>